<evidence type="ECO:0000256" key="2">
    <source>
        <dbReference type="ARBA" id="ARBA00010535"/>
    </source>
</evidence>
<dbReference type="GO" id="GO:0005743">
    <property type="term" value="C:mitochondrial inner membrane"/>
    <property type="evidence" value="ECO:0007669"/>
    <property type="project" value="UniProtKB-SubCell"/>
</dbReference>
<evidence type="ECO:0000256" key="7">
    <source>
        <dbReference type="ARBA" id="ARBA00031024"/>
    </source>
</evidence>
<sequence length="164" mass="18107">MATASALVTTLFLGGYRAPLPFTMFAGLDQGYWGILWFVLKTQVCIFILIWIRASLPRLSYDKFMDMGWKYLLPSALGFLVVLAVMKVAQTHNLYGQPVFWACIGITLVALLLWAIPWPQKVTEEPEKPFDAFAGGYPVPPLAGQSAATESVVSVETATEMKEA</sequence>
<comment type="similarity">
    <text evidence="2 8">Belongs to the complex I subunit 1 family.</text>
</comment>
<dbReference type="STRING" id="55544.A0A4D9DBI4"/>
<dbReference type="OrthoDB" id="7700622at2759"/>
<proteinExistence type="inferred from homology"/>
<dbReference type="EMBL" id="QXTE01016058">
    <property type="protein sequence ID" value="TFJ95055.1"/>
    <property type="molecule type" value="Genomic_DNA"/>
</dbReference>
<evidence type="ECO:0000313" key="11">
    <source>
        <dbReference type="Proteomes" id="UP000297703"/>
    </source>
</evidence>
<organism evidence="10 11">
    <name type="scientific">Platysternon megacephalum</name>
    <name type="common">big-headed turtle</name>
    <dbReference type="NCBI Taxonomy" id="55544"/>
    <lineage>
        <taxon>Eukaryota</taxon>
        <taxon>Metazoa</taxon>
        <taxon>Chordata</taxon>
        <taxon>Craniata</taxon>
        <taxon>Vertebrata</taxon>
        <taxon>Euteleostomi</taxon>
        <taxon>Archelosauria</taxon>
        <taxon>Testudinata</taxon>
        <taxon>Testudines</taxon>
        <taxon>Cryptodira</taxon>
        <taxon>Durocryptodira</taxon>
        <taxon>Testudinoidea</taxon>
        <taxon>Platysternidae</taxon>
        <taxon>Platysternon</taxon>
    </lineage>
</organism>
<protein>
    <recommendedName>
        <fullName evidence="3">NADH-ubiquinone oxidoreductase chain 1</fullName>
    </recommendedName>
    <alternativeName>
        <fullName evidence="7">NADH dehydrogenase subunit 1</fullName>
    </alternativeName>
</protein>
<dbReference type="Pfam" id="PF00146">
    <property type="entry name" value="NADHdh"/>
    <property type="match status" value="1"/>
</dbReference>
<name>A0A4D9DBI4_9SAUR</name>
<evidence type="ECO:0000256" key="4">
    <source>
        <dbReference type="ARBA" id="ARBA00022692"/>
    </source>
</evidence>
<accession>A0A4D9DBI4</accession>
<evidence type="ECO:0000256" key="9">
    <source>
        <dbReference type="SAM" id="Phobius"/>
    </source>
</evidence>
<evidence type="ECO:0000256" key="5">
    <source>
        <dbReference type="ARBA" id="ARBA00022989"/>
    </source>
</evidence>
<keyword evidence="4 8" id="KW-0812">Transmembrane</keyword>
<keyword evidence="5 9" id="KW-1133">Transmembrane helix</keyword>
<dbReference type="GO" id="GO:0009060">
    <property type="term" value="P:aerobic respiration"/>
    <property type="evidence" value="ECO:0007669"/>
    <property type="project" value="TreeGrafter"/>
</dbReference>
<comment type="subcellular location">
    <subcellularLocation>
        <location evidence="1">Membrane</location>
        <topology evidence="1">Multi-pass membrane protein</topology>
    </subcellularLocation>
    <subcellularLocation>
        <location evidence="8">Mitochondrion inner membrane</location>
        <topology evidence="8">Multi-pass membrane protein</topology>
    </subcellularLocation>
</comment>
<feature type="transmembrane region" description="Helical" evidence="9">
    <location>
        <begin position="68"/>
        <end position="86"/>
    </location>
</feature>
<keyword evidence="6 9" id="KW-0472">Membrane</keyword>
<evidence type="ECO:0000256" key="6">
    <source>
        <dbReference type="ARBA" id="ARBA00023136"/>
    </source>
</evidence>
<dbReference type="InterPro" id="IPR001694">
    <property type="entry name" value="NADH_UbQ_OxRdtase_su1/FPO"/>
</dbReference>
<evidence type="ECO:0000256" key="3">
    <source>
        <dbReference type="ARBA" id="ARBA00021009"/>
    </source>
</evidence>
<feature type="transmembrane region" description="Helical" evidence="9">
    <location>
        <begin position="33"/>
        <end position="56"/>
    </location>
</feature>
<dbReference type="PANTHER" id="PTHR11432">
    <property type="entry name" value="NADH DEHYDROGENASE SUBUNIT 1"/>
    <property type="match status" value="1"/>
</dbReference>
<reference evidence="10 11" key="2">
    <citation type="submission" date="2019-04" db="EMBL/GenBank/DDBJ databases">
        <title>The genome sequence of big-headed turtle.</title>
        <authorList>
            <person name="Gong S."/>
        </authorList>
    </citation>
    <scope>NUCLEOTIDE SEQUENCE [LARGE SCALE GENOMIC DNA]</scope>
    <source>
        <strain evidence="10">DO16091913</strain>
        <tissue evidence="10">Muscle</tissue>
    </source>
</reference>
<feature type="transmembrane region" description="Helical" evidence="9">
    <location>
        <begin position="98"/>
        <end position="116"/>
    </location>
</feature>
<dbReference type="AlphaFoldDB" id="A0A4D9DBI4"/>
<keyword evidence="11" id="KW-1185">Reference proteome</keyword>
<comment type="caution">
    <text evidence="10">The sequence shown here is derived from an EMBL/GenBank/DDBJ whole genome shotgun (WGS) entry which is preliminary data.</text>
</comment>
<dbReference type="GO" id="GO:0003954">
    <property type="term" value="F:NADH dehydrogenase activity"/>
    <property type="evidence" value="ECO:0007669"/>
    <property type="project" value="TreeGrafter"/>
</dbReference>
<dbReference type="Proteomes" id="UP000297703">
    <property type="component" value="Unassembled WGS sequence"/>
</dbReference>
<dbReference type="PANTHER" id="PTHR11432:SF3">
    <property type="entry name" value="NADH-UBIQUINONE OXIDOREDUCTASE CHAIN 1"/>
    <property type="match status" value="1"/>
</dbReference>
<keyword evidence="8" id="KW-0520">NAD</keyword>
<evidence type="ECO:0000313" key="10">
    <source>
        <dbReference type="EMBL" id="TFJ95055.1"/>
    </source>
</evidence>
<reference evidence="10 11" key="1">
    <citation type="submission" date="2019-04" db="EMBL/GenBank/DDBJ databases">
        <title>Draft genome of the big-headed turtle Platysternon megacephalum.</title>
        <authorList>
            <person name="Gong S."/>
        </authorList>
    </citation>
    <scope>NUCLEOTIDE SEQUENCE [LARGE SCALE GENOMIC DNA]</scope>
    <source>
        <strain evidence="10">DO16091913</strain>
        <tissue evidence="10">Muscle</tissue>
    </source>
</reference>
<evidence type="ECO:0000256" key="8">
    <source>
        <dbReference type="RuleBase" id="RU000471"/>
    </source>
</evidence>
<gene>
    <name evidence="10" type="ORF">DR999_PMT23564</name>
</gene>
<evidence type="ECO:0000256" key="1">
    <source>
        <dbReference type="ARBA" id="ARBA00004141"/>
    </source>
</evidence>